<evidence type="ECO:0000313" key="1">
    <source>
        <dbReference type="EMBL" id="MBW63849.1"/>
    </source>
</evidence>
<name>A0A2M4CF17_9DIPT</name>
<proteinExistence type="predicted"/>
<dbReference type="AlphaFoldDB" id="A0A2M4CF17"/>
<organism evidence="1">
    <name type="scientific">Anopheles marajoara</name>
    <dbReference type="NCBI Taxonomy" id="58244"/>
    <lineage>
        <taxon>Eukaryota</taxon>
        <taxon>Metazoa</taxon>
        <taxon>Ecdysozoa</taxon>
        <taxon>Arthropoda</taxon>
        <taxon>Hexapoda</taxon>
        <taxon>Insecta</taxon>
        <taxon>Pterygota</taxon>
        <taxon>Neoptera</taxon>
        <taxon>Endopterygota</taxon>
        <taxon>Diptera</taxon>
        <taxon>Nematocera</taxon>
        <taxon>Culicoidea</taxon>
        <taxon>Culicidae</taxon>
        <taxon>Anophelinae</taxon>
        <taxon>Anopheles</taxon>
    </lineage>
</organism>
<sequence>MLMTTMMMMITIRFADPHGSEASPCFLSLSTTKNSRTDDDNDHGLYCIIGESPVSQSGVVHCSGWCKS</sequence>
<protein>
    <submittedName>
        <fullName evidence="1">Putative secreted protein</fullName>
    </submittedName>
</protein>
<reference evidence="1" key="1">
    <citation type="submission" date="2018-01" db="EMBL/GenBank/DDBJ databases">
        <title>An insight into the sialome of Amazonian anophelines.</title>
        <authorList>
            <person name="Ribeiro J.M."/>
            <person name="Scarpassa V."/>
            <person name="Calvo E."/>
        </authorList>
    </citation>
    <scope>NUCLEOTIDE SEQUENCE</scope>
    <source>
        <tissue evidence="1">Salivary glands</tissue>
    </source>
</reference>
<dbReference type="EMBL" id="GGFJ01014708">
    <property type="protein sequence ID" value="MBW63849.1"/>
    <property type="molecule type" value="Transcribed_RNA"/>
</dbReference>
<accession>A0A2M4CF17</accession>